<dbReference type="Pfam" id="PF02469">
    <property type="entry name" value="Fasciclin"/>
    <property type="match status" value="1"/>
</dbReference>
<evidence type="ECO:0000313" key="3">
    <source>
        <dbReference type="EMBL" id="MCQ8279044.1"/>
    </source>
</evidence>
<dbReference type="Proteomes" id="UP001524587">
    <property type="component" value="Unassembled WGS sequence"/>
</dbReference>
<evidence type="ECO:0000259" key="2">
    <source>
        <dbReference type="PROSITE" id="PS50213"/>
    </source>
</evidence>
<protein>
    <submittedName>
        <fullName evidence="3">Fasciclin domain-containing protein</fullName>
    </submittedName>
</protein>
<accession>A0ABT1W828</accession>
<name>A0ABT1W828_9PROT</name>
<feature type="chain" id="PRO_5047372524" evidence="1">
    <location>
        <begin position="29"/>
        <end position="213"/>
    </location>
</feature>
<dbReference type="Gene3D" id="2.30.180.10">
    <property type="entry name" value="FAS1 domain"/>
    <property type="match status" value="1"/>
</dbReference>
<dbReference type="RefSeq" id="WP_422864520.1">
    <property type="nucleotide sequence ID" value="NZ_JAMSKV010000009.1"/>
</dbReference>
<dbReference type="SUPFAM" id="SSF82153">
    <property type="entry name" value="FAS1 domain"/>
    <property type="match status" value="1"/>
</dbReference>
<dbReference type="EMBL" id="JAMSKV010000009">
    <property type="protein sequence ID" value="MCQ8279044.1"/>
    <property type="molecule type" value="Genomic_DNA"/>
</dbReference>
<organism evidence="3 4">
    <name type="scientific">Endosaccharibacter trunci</name>
    <dbReference type="NCBI Taxonomy" id="2812733"/>
    <lineage>
        <taxon>Bacteria</taxon>
        <taxon>Pseudomonadati</taxon>
        <taxon>Pseudomonadota</taxon>
        <taxon>Alphaproteobacteria</taxon>
        <taxon>Acetobacterales</taxon>
        <taxon>Acetobacteraceae</taxon>
        <taxon>Endosaccharibacter</taxon>
    </lineage>
</organism>
<dbReference type="InterPro" id="IPR000782">
    <property type="entry name" value="FAS1_domain"/>
</dbReference>
<evidence type="ECO:0000256" key="1">
    <source>
        <dbReference type="SAM" id="SignalP"/>
    </source>
</evidence>
<evidence type="ECO:0000313" key="4">
    <source>
        <dbReference type="Proteomes" id="UP001524587"/>
    </source>
</evidence>
<keyword evidence="1" id="KW-0732">Signal</keyword>
<dbReference type="PROSITE" id="PS50213">
    <property type="entry name" value="FAS1"/>
    <property type="match status" value="1"/>
</dbReference>
<proteinExistence type="predicted"/>
<reference evidence="3 4" key="1">
    <citation type="submission" date="2022-06" db="EMBL/GenBank/DDBJ databases">
        <title>Endosaccharibacter gen. nov., sp. nov., endophytic bacteria isolated from sugarcane.</title>
        <authorList>
            <person name="Pitiwittayakul N."/>
            <person name="Yukphan P."/>
            <person name="Charoenyingcharoen P."/>
            <person name="Tanasupawat S."/>
        </authorList>
    </citation>
    <scope>NUCLEOTIDE SEQUENCE [LARGE SCALE GENOMIC DNA]</scope>
    <source>
        <strain evidence="3 4">KSS8</strain>
    </source>
</reference>
<sequence>MRRDHSLSRRFARSLVLLPLLGAMPLLSGCESQARQDPIYVRNSTDELTFKDIAFFRDRPLDDSIRSSLELADYAKGLELTGLITTLQRPGPFTVFAIPNPPLEQLRARDPQVLSPSRLPNLKRTLSYTIVPGDYTDAKLRQLIAKQRGPIGLKTLYGDVIGVSVEPATNQLILSDPSGAQSRIWLSSMPQSNGVLYITQSMLNPSPTIQRAR</sequence>
<feature type="domain" description="FAS1" evidence="2">
    <location>
        <begin position="58"/>
        <end position="203"/>
    </location>
</feature>
<feature type="signal peptide" evidence="1">
    <location>
        <begin position="1"/>
        <end position="28"/>
    </location>
</feature>
<dbReference type="InterPro" id="IPR036378">
    <property type="entry name" value="FAS1_dom_sf"/>
</dbReference>
<comment type="caution">
    <text evidence="3">The sequence shown here is derived from an EMBL/GenBank/DDBJ whole genome shotgun (WGS) entry which is preliminary data.</text>
</comment>
<gene>
    <name evidence="3" type="ORF">NFI95_11355</name>
</gene>
<dbReference type="PROSITE" id="PS51257">
    <property type="entry name" value="PROKAR_LIPOPROTEIN"/>
    <property type="match status" value="1"/>
</dbReference>
<keyword evidence="4" id="KW-1185">Reference proteome</keyword>